<dbReference type="PROSITE" id="PS00211">
    <property type="entry name" value="ABC_TRANSPORTER_1"/>
    <property type="match status" value="1"/>
</dbReference>
<keyword evidence="4" id="KW-1003">Cell membrane</keyword>
<gene>
    <name evidence="9" type="ORF">GGQ99_002367</name>
</gene>
<dbReference type="SMART" id="SM00382">
    <property type="entry name" value="AAA"/>
    <property type="match status" value="1"/>
</dbReference>
<dbReference type="InterPro" id="IPR003593">
    <property type="entry name" value="AAA+_ATPase"/>
</dbReference>
<dbReference type="Pfam" id="PF00005">
    <property type="entry name" value="ABC_tran"/>
    <property type="match status" value="1"/>
</dbReference>
<keyword evidence="7" id="KW-0472">Membrane</keyword>
<dbReference type="PROSITE" id="PS50893">
    <property type="entry name" value="ABC_TRANSPORTER_2"/>
    <property type="match status" value="1"/>
</dbReference>
<dbReference type="InterPro" id="IPR017871">
    <property type="entry name" value="ABC_transporter-like_CS"/>
</dbReference>
<dbReference type="EMBL" id="JACHOT010000002">
    <property type="protein sequence ID" value="MBB4650612.1"/>
    <property type="molecule type" value="Genomic_DNA"/>
</dbReference>
<name>A0ABR6L1D1_9HYPH</name>
<comment type="subcellular location">
    <subcellularLocation>
        <location evidence="1">Cell inner membrane</location>
        <topology evidence="1">Peripheral membrane protein</topology>
    </subcellularLocation>
</comment>
<evidence type="ECO:0000256" key="1">
    <source>
        <dbReference type="ARBA" id="ARBA00004417"/>
    </source>
</evidence>
<dbReference type="PANTHER" id="PTHR43297:SF2">
    <property type="entry name" value="DIPEPTIDE TRANSPORT ATP-BINDING PROTEIN DPPD"/>
    <property type="match status" value="1"/>
</dbReference>
<dbReference type="Gene3D" id="3.40.50.300">
    <property type="entry name" value="P-loop containing nucleotide triphosphate hydrolases"/>
    <property type="match status" value="1"/>
</dbReference>
<dbReference type="CDD" id="cd03257">
    <property type="entry name" value="ABC_NikE_OppD_transporters"/>
    <property type="match status" value="1"/>
</dbReference>
<keyword evidence="5" id="KW-0547">Nucleotide-binding</keyword>
<keyword evidence="3" id="KW-0813">Transport</keyword>
<evidence type="ECO:0000313" key="9">
    <source>
        <dbReference type="EMBL" id="MBB4650612.1"/>
    </source>
</evidence>
<evidence type="ECO:0000259" key="8">
    <source>
        <dbReference type="PROSITE" id="PS50893"/>
    </source>
</evidence>
<feature type="domain" description="ABC transporter" evidence="8">
    <location>
        <begin position="7"/>
        <end position="256"/>
    </location>
</feature>
<dbReference type="InterPro" id="IPR027417">
    <property type="entry name" value="P-loop_NTPase"/>
</dbReference>
<dbReference type="InterPro" id="IPR050388">
    <property type="entry name" value="ABC_Ni/Peptide_Import"/>
</dbReference>
<evidence type="ECO:0000256" key="5">
    <source>
        <dbReference type="ARBA" id="ARBA00022741"/>
    </source>
</evidence>
<organism evidence="9 10">
    <name type="scientific">Aminobacter niigataensis</name>
    <dbReference type="NCBI Taxonomy" id="83265"/>
    <lineage>
        <taxon>Bacteria</taxon>
        <taxon>Pseudomonadati</taxon>
        <taxon>Pseudomonadota</taxon>
        <taxon>Alphaproteobacteria</taxon>
        <taxon>Hyphomicrobiales</taxon>
        <taxon>Phyllobacteriaceae</taxon>
        <taxon>Aminobacter</taxon>
    </lineage>
</organism>
<dbReference type="InterPro" id="IPR003439">
    <property type="entry name" value="ABC_transporter-like_ATP-bd"/>
</dbReference>
<evidence type="ECO:0000256" key="4">
    <source>
        <dbReference type="ARBA" id="ARBA00022475"/>
    </source>
</evidence>
<dbReference type="NCBIfam" id="TIGR01727">
    <property type="entry name" value="oligo_HPY"/>
    <property type="match status" value="1"/>
</dbReference>
<proteinExistence type="inferred from homology"/>
<evidence type="ECO:0000256" key="3">
    <source>
        <dbReference type="ARBA" id="ARBA00022448"/>
    </source>
</evidence>
<reference evidence="9 10" key="1">
    <citation type="submission" date="2020-08" db="EMBL/GenBank/DDBJ databases">
        <title>Genomic Encyclopedia of Type Strains, Phase IV (KMG-IV): sequencing the most valuable type-strain genomes for metagenomic binning, comparative biology and taxonomic classification.</title>
        <authorList>
            <person name="Goeker M."/>
        </authorList>
    </citation>
    <scope>NUCLEOTIDE SEQUENCE [LARGE SCALE GENOMIC DNA]</scope>
    <source>
        <strain evidence="9 10">DSM 7050</strain>
    </source>
</reference>
<dbReference type="RefSeq" id="WP_183262664.1">
    <property type="nucleotide sequence ID" value="NZ_BAAAVZ010000002.1"/>
</dbReference>
<dbReference type="Proteomes" id="UP000539538">
    <property type="component" value="Unassembled WGS sequence"/>
</dbReference>
<dbReference type="Pfam" id="PF08352">
    <property type="entry name" value="oligo_HPY"/>
    <property type="match status" value="1"/>
</dbReference>
<evidence type="ECO:0000313" key="10">
    <source>
        <dbReference type="Proteomes" id="UP000539538"/>
    </source>
</evidence>
<comment type="caution">
    <text evidence="9">The sequence shown here is derived from an EMBL/GenBank/DDBJ whole genome shotgun (WGS) entry which is preliminary data.</text>
</comment>
<comment type="similarity">
    <text evidence="2">Belongs to the ABC transporter superfamily.</text>
</comment>
<evidence type="ECO:0000256" key="6">
    <source>
        <dbReference type="ARBA" id="ARBA00022840"/>
    </source>
</evidence>
<dbReference type="InterPro" id="IPR013563">
    <property type="entry name" value="Oligopep_ABC_C"/>
</dbReference>
<evidence type="ECO:0000256" key="2">
    <source>
        <dbReference type="ARBA" id="ARBA00005417"/>
    </source>
</evidence>
<protein>
    <submittedName>
        <fullName evidence="9">Oligopeptide transport system ATP-binding protein</fullName>
    </submittedName>
</protein>
<dbReference type="SUPFAM" id="SSF52540">
    <property type="entry name" value="P-loop containing nucleoside triphosphate hydrolases"/>
    <property type="match status" value="1"/>
</dbReference>
<keyword evidence="10" id="KW-1185">Reference proteome</keyword>
<accession>A0ABR6L1D1</accession>
<keyword evidence="6 9" id="KW-0067">ATP-binding</keyword>
<dbReference type="GO" id="GO:0005524">
    <property type="term" value="F:ATP binding"/>
    <property type="evidence" value="ECO:0007669"/>
    <property type="project" value="UniProtKB-KW"/>
</dbReference>
<dbReference type="PANTHER" id="PTHR43297">
    <property type="entry name" value="OLIGOPEPTIDE TRANSPORT ATP-BINDING PROTEIN APPD"/>
    <property type="match status" value="1"/>
</dbReference>
<sequence length="342" mass="37343">MTNLLEVRNLTVEFRLEKGVVRAVDDVSFTLKRGETLGIVGESGSGKSVTSLAVMRLIPNPPGRIAGGEIIFDGKNLLDATEKEMRRIRGKRIAMIFQDPMSSLNPVLTIGRQITESLKLHMDMGGRAAELRATELLDLVGIPSAKKRLKEFPHEFSGGMRQRVMIAMALACNPELLIADEPTTALDVTIQAQILELIGQLQKELGTAVIMITHDLGVVAGMADRLLVMYAGRVVEDAPTEPLFADPRMPYTMGLLNSIPRLDERKGAELVPIPGLPPDLTRLGKECPFHPRCRFAVKGVCDVTVPPLRQVAEEHKAACLFNVDELKAADANRSAALMDLVP</sequence>
<evidence type="ECO:0000256" key="7">
    <source>
        <dbReference type="ARBA" id="ARBA00023136"/>
    </source>
</evidence>